<sequence length="45" mass="5118">MKKSISFLFKNPAIISNRTVINTFLSKASFLSTTLTFLIYTCQID</sequence>
<gene>
    <name evidence="1" type="ordered locus">SNE_A03940</name>
</gene>
<dbReference type="HOGENOM" id="CLU_3205313_0_0_0"/>
<keyword evidence="2" id="KW-1185">Reference proteome</keyword>
<protein>
    <submittedName>
        <fullName evidence="1">Uncharacterized protein</fullName>
    </submittedName>
</protein>
<reference evidence="1 2" key="2">
    <citation type="journal article" date="2011" name="Mol. Biol. Evol.">
        <title>Unity in variety--the pan-genome of the Chlamydiae.</title>
        <authorList>
            <person name="Collingro A."/>
            <person name="Tischler P."/>
            <person name="Weinmaier T."/>
            <person name="Penz T."/>
            <person name="Heinz E."/>
            <person name="Brunham R.C."/>
            <person name="Read T.D."/>
            <person name="Bavoil P.M."/>
            <person name="Sachse K."/>
            <person name="Kahane S."/>
            <person name="Friedman M.G."/>
            <person name="Rattei T."/>
            <person name="Myers G.S."/>
            <person name="Horn M."/>
        </authorList>
    </citation>
    <scope>NUCLEOTIDE SEQUENCE [LARGE SCALE GENOMIC DNA]</scope>
    <source>
        <strain evidence="2">ATCC VR-1471 / Z</strain>
    </source>
</reference>
<dbReference type="KEGG" id="sng:SNE_A03940"/>
<dbReference type="AlphaFoldDB" id="F8L6E1"/>
<dbReference type="Proteomes" id="UP000000496">
    <property type="component" value="Chromosome gsn.131"/>
</dbReference>
<name>F8L6E1_SIMNZ</name>
<reference key="1">
    <citation type="journal article" date="2011" name="Mol. Biol. Evol.">
        <title>Unity in variety -- the pan-genome of the Chlamydiae.</title>
        <authorList>
            <person name="Collingro A."/>
            <person name="Tischler P."/>
            <person name="Weinmaier T."/>
            <person name="Penz T."/>
            <person name="Heinz E."/>
            <person name="Brunham R.C."/>
            <person name="Read T.D."/>
            <person name="Bavoil P.M."/>
            <person name="Sachse K."/>
            <person name="Kahane S."/>
            <person name="Friedman M.G."/>
            <person name="Rattei T."/>
            <person name="Myers G.S.A."/>
            <person name="Horn M."/>
        </authorList>
    </citation>
    <scope>NUCLEOTIDE SEQUENCE</scope>
    <source>
        <strain>Z</strain>
    </source>
</reference>
<evidence type="ECO:0000313" key="1">
    <source>
        <dbReference type="EMBL" id="CCB88271.1"/>
    </source>
</evidence>
<evidence type="ECO:0000313" key="2">
    <source>
        <dbReference type="Proteomes" id="UP000000496"/>
    </source>
</evidence>
<accession>F8L6E1</accession>
<dbReference type="EMBL" id="FR872582">
    <property type="protein sequence ID" value="CCB88271.1"/>
    <property type="molecule type" value="Genomic_DNA"/>
</dbReference>
<proteinExistence type="predicted"/>
<organism evidence="1 2">
    <name type="scientific">Simkania negevensis (strain ATCC VR-1471 / DSM 27360 / Z)</name>
    <dbReference type="NCBI Taxonomy" id="331113"/>
    <lineage>
        <taxon>Bacteria</taxon>
        <taxon>Pseudomonadati</taxon>
        <taxon>Chlamydiota</taxon>
        <taxon>Chlamydiia</taxon>
        <taxon>Parachlamydiales</taxon>
        <taxon>Simkaniaceae</taxon>
        <taxon>Simkania</taxon>
    </lineage>
</organism>